<dbReference type="InterPro" id="IPR016181">
    <property type="entry name" value="Acyl_CoA_acyltransferase"/>
</dbReference>
<name>A0A4Q1JR77_9GAMM</name>
<dbReference type="RefSeq" id="WP_129472625.1">
    <property type="nucleotide sequence ID" value="NZ_SAWZ01000014.1"/>
</dbReference>
<comment type="caution">
    <text evidence="2">The sequence shown here is derived from an EMBL/GenBank/DDBJ whole genome shotgun (WGS) entry which is preliminary data.</text>
</comment>
<sequence>MKAAVARLPRRRATLALPLVRRVVREDLPQLMQLCAELAQAQALPAQDGPRLELLEALFDTPVRTWVWVAEQHGQLVGFIAASAGLAFPQQRYHLSIDALHVSAPWRDDGIADALLTFARARAAELDCLELRGPQPVLAQLPAPGPHPPLVRVGQTHARQN</sequence>
<dbReference type="PROSITE" id="PS51186">
    <property type="entry name" value="GNAT"/>
    <property type="match status" value="1"/>
</dbReference>
<dbReference type="AlphaFoldDB" id="A0A4Q1JR77"/>
<dbReference type="Proteomes" id="UP000289784">
    <property type="component" value="Unassembled WGS sequence"/>
</dbReference>
<proteinExistence type="predicted"/>
<keyword evidence="3" id="KW-1185">Reference proteome</keyword>
<evidence type="ECO:0000259" key="1">
    <source>
        <dbReference type="PROSITE" id="PS51186"/>
    </source>
</evidence>
<protein>
    <submittedName>
        <fullName evidence="2">N-acetyltransferase</fullName>
    </submittedName>
</protein>
<dbReference type="OrthoDB" id="9805924at2"/>
<dbReference type="InterPro" id="IPR000182">
    <property type="entry name" value="GNAT_dom"/>
</dbReference>
<dbReference type="SUPFAM" id="SSF55729">
    <property type="entry name" value="Acyl-CoA N-acyltransferases (Nat)"/>
    <property type="match status" value="1"/>
</dbReference>
<dbReference type="GO" id="GO:0016747">
    <property type="term" value="F:acyltransferase activity, transferring groups other than amino-acyl groups"/>
    <property type="evidence" value="ECO:0007669"/>
    <property type="project" value="InterPro"/>
</dbReference>
<feature type="domain" description="N-acetyltransferase" evidence="1">
    <location>
        <begin position="18"/>
        <end position="161"/>
    </location>
</feature>
<gene>
    <name evidence="2" type="ORF">EPA99_17910</name>
</gene>
<dbReference type="Gene3D" id="3.40.630.30">
    <property type="match status" value="1"/>
</dbReference>
<accession>A0A4Q1JR77</accession>
<organism evidence="2 3">
    <name type="scientific">Pseudoxanthomonas composti</name>
    <dbReference type="NCBI Taxonomy" id="2137479"/>
    <lineage>
        <taxon>Bacteria</taxon>
        <taxon>Pseudomonadati</taxon>
        <taxon>Pseudomonadota</taxon>
        <taxon>Gammaproteobacteria</taxon>
        <taxon>Lysobacterales</taxon>
        <taxon>Lysobacteraceae</taxon>
        <taxon>Pseudoxanthomonas</taxon>
    </lineage>
</organism>
<evidence type="ECO:0000313" key="2">
    <source>
        <dbReference type="EMBL" id="RXQ99714.1"/>
    </source>
</evidence>
<evidence type="ECO:0000313" key="3">
    <source>
        <dbReference type="Proteomes" id="UP000289784"/>
    </source>
</evidence>
<dbReference type="EMBL" id="SAWZ01000014">
    <property type="protein sequence ID" value="RXQ99714.1"/>
    <property type="molecule type" value="Genomic_DNA"/>
</dbReference>
<dbReference type="CDD" id="cd04301">
    <property type="entry name" value="NAT_SF"/>
    <property type="match status" value="1"/>
</dbReference>
<keyword evidence="2" id="KW-0808">Transferase</keyword>
<dbReference type="Pfam" id="PF00583">
    <property type="entry name" value="Acetyltransf_1"/>
    <property type="match status" value="1"/>
</dbReference>
<reference evidence="2 3" key="1">
    <citation type="submission" date="2019-01" db="EMBL/GenBank/DDBJ databases">
        <title>Pseudoxanthomonas composti sp. nov., isolated from compost.</title>
        <authorList>
            <person name="Yang G."/>
        </authorList>
    </citation>
    <scope>NUCLEOTIDE SEQUENCE [LARGE SCALE GENOMIC DNA]</scope>
    <source>
        <strain evidence="2 3">GSS15</strain>
    </source>
</reference>